<dbReference type="InterPro" id="IPR023572">
    <property type="entry name" value="Archease_dom"/>
</dbReference>
<dbReference type="Pfam" id="PF01951">
    <property type="entry name" value="Archease"/>
    <property type="match status" value="1"/>
</dbReference>
<gene>
    <name evidence="7" type="ORF">FE633_09365</name>
</gene>
<evidence type="ECO:0000256" key="1">
    <source>
        <dbReference type="ARBA" id="ARBA00007963"/>
    </source>
</evidence>
<comment type="similarity">
    <text evidence="1">Belongs to the archease family.</text>
</comment>
<feature type="domain" description="Archease" evidence="6">
    <location>
        <begin position="20"/>
        <end position="156"/>
    </location>
</feature>
<name>A0A5R9FX45_9ACTN</name>
<dbReference type="EMBL" id="VBZC01000008">
    <property type="protein sequence ID" value="TLS46510.1"/>
    <property type="molecule type" value="Genomic_DNA"/>
</dbReference>
<keyword evidence="8" id="KW-1185">Reference proteome</keyword>
<sequence length="156" mass="16840">MVGETDDERQARGQGESGHRLVPHTADVRIEAWGTTRECCLVEAVLAMVESFADVSATRPTAMQRAQFAEVSDDDLLAALLDEVVYRLEVHGQVPLDVEVEEVVAEEPDGSLDVRLAVADLSDVEITGAVPKAVSWNELHIGPGPYGWSCAVTIDV</sequence>
<comment type="caution">
    <text evidence="7">The sequence shown here is derived from an EMBL/GenBank/DDBJ whole genome shotgun (WGS) entry which is preliminary data.</text>
</comment>
<evidence type="ECO:0000256" key="5">
    <source>
        <dbReference type="SAM" id="MobiDB-lite"/>
    </source>
</evidence>
<dbReference type="GO" id="GO:0046872">
    <property type="term" value="F:metal ion binding"/>
    <property type="evidence" value="ECO:0007669"/>
    <property type="project" value="UniProtKB-KW"/>
</dbReference>
<dbReference type="RefSeq" id="WP_138044638.1">
    <property type="nucleotide sequence ID" value="NZ_VBZC01000008.1"/>
</dbReference>
<dbReference type="AlphaFoldDB" id="A0A5R9FX45"/>
<evidence type="ECO:0000259" key="6">
    <source>
        <dbReference type="Pfam" id="PF01951"/>
    </source>
</evidence>
<evidence type="ECO:0000256" key="4">
    <source>
        <dbReference type="ARBA" id="ARBA00022837"/>
    </source>
</evidence>
<evidence type="ECO:0000256" key="3">
    <source>
        <dbReference type="ARBA" id="ARBA00022723"/>
    </source>
</evidence>
<accession>A0A5R9FX45</accession>
<feature type="region of interest" description="Disordered" evidence="5">
    <location>
        <begin position="1"/>
        <end position="20"/>
    </location>
</feature>
<evidence type="ECO:0000313" key="7">
    <source>
        <dbReference type="EMBL" id="TLS46510.1"/>
    </source>
</evidence>
<keyword evidence="4" id="KW-0106">Calcium</keyword>
<protein>
    <submittedName>
        <fullName evidence="7">Archease</fullName>
    </submittedName>
</protein>
<reference evidence="7 8" key="1">
    <citation type="submission" date="2019-05" db="EMBL/GenBank/DDBJ databases">
        <title>Streptomyces sp. NEAU-C151, a novel actinomycete isolated from soil.</title>
        <authorList>
            <person name="Han L."/>
            <person name="Jiang H."/>
        </authorList>
    </citation>
    <scope>NUCLEOTIDE SEQUENCE [LARGE SCALE GENOMIC DNA]</scope>
    <source>
        <strain evidence="7 8">NEAU-C151</strain>
    </source>
</reference>
<proteinExistence type="inferred from homology"/>
<keyword evidence="3" id="KW-0479">Metal-binding</keyword>
<dbReference type="GO" id="GO:0008033">
    <property type="term" value="P:tRNA processing"/>
    <property type="evidence" value="ECO:0007669"/>
    <property type="project" value="UniProtKB-KW"/>
</dbReference>
<evidence type="ECO:0000313" key="8">
    <source>
        <dbReference type="Proteomes" id="UP000305906"/>
    </source>
</evidence>
<dbReference type="InterPro" id="IPR036820">
    <property type="entry name" value="Archease_dom_sf"/>
</dbReference>
<keyword evidence="2" id="KW-0819">tRNA processing</keyword>
<organism evidence="7 8">
    <name type="scientific">Streptomyces montanus</name>
    <dbReference type="NCBI Taxonomy" id="2580423"/>
    <lineage>
        <taxon>Bacteria</taxon>
        <taxon>Bacillati</taxon>
        <taxon>Actinomycetota</taxon>
        <taxon>Actinomycetes</taxon>
        <taxon>Kitasatosporales</taxon>
        <taxon>Streptomycetaceae</taxon>
        <taxon>Streptomyces</taxon>
    </lineage>
</organism>
<dbReference type="SUPFAM" id="SSF69819">
    <property type="entry name" value="MTH1598-like"/>
    <property type="match status" value="1"/>
</dbReference>
<dbReference type="Gene3D" id="3.55.10.10">
    <property type="entry name" value="Archease domain"/>
    <property type="match status" value="1"/>
</dbReference>
<evidence type="ECO:0000256" key="2">
    <source>
        <dbReference type="ARBA" id="ARBA00022694"/>
    </source>
</evidence>
<dbReference type="Proteomes" id="UP000305906">
    <property type="component" value="Unassembled WGS sequence"/>
</dbReference>